<evidence type="ECO:0000313" key="5">
    <source>
        <dbReference type="EMBL" id="MBB5979803.1"/>
    </source>
</evidence>
<dbReference type="Proteomes" id="UP000558997">
    <property type="component" value="Unassembled WGS sequence"/>
</dbReference>
<protein>
    <recommendedName>
        <fullName evidence="3">Pyridine nucleotide-disulfide oxidoreductase domain-containing protein 2</fullName>
    </recommendedName>
</protein>
<comment type="caution">
    <text evidence="5">The sequence shown here is derived from an EMBL/GenBank/DDBJ whole genome shotgun (WGS) entry which is preliminary data.</text>
</comment>
<evidence type="ECO:0000256" key="3">
    <source>
        <dbReference type="ARBA" id="ARBA00040298"/>
    </source>
</evidence>
<keyword evidence="6" id="KW-1185">Reference proteome</keyword>
<evidence type="ECO:0000313" key="6">
    <source>
        <dbReference type="Proteomes" id="UP000558997"/>
    </source>
</evidence>
<proteinExistence type="predicted"/>
<name>A0A841DMB5_9ACTN</name>
<dbReference type="AlphaFoldDB" id="A0A841DMB5"/>
<dbReference type="InterPro" id="IPR002937">
    <property type="entry name" value="Amino_oxidase"/>
</dbReference>
<dbReference type="GO" id="GO:0016491">
    <property type="term" value="F:oxidoreductase activity"/>
    <property type="evidence" value="ECO:0007669"/>
    <property type="project" value="InterPro"/>
</dbReference>
<evidence type="ECO:0000259" key="4">
    <source>
        <dbReference type="Pfam" id="PF01593"/>
    </source>
</evidence>
<reference evidence="5 6" key="1">
    <citation type="submission" date="2020-08" db="EMBL/GenBank/DDBJ databases">
        <title>Sequencing the genomes of 1000 actinobacteria strains.</title>
        <authorList>
            <person name="Klenk H.-P."/>
        </authorList>
    </citation>
    <scope>NUCLEOTIDE SEQUENCE [LARGE SCALE GENOMIC DNA]</scope>
    <source>
        <strain evidence="5 6">DSM 17294</strain>
    </source>
</reference>
<comment type="subunit">
    <text evidence="2">Interacts with COX5B; this interaction may contribute to localize PYROXD2 to the inner face of the inner mitochondrial membrane.</text>
</comment>
<dbReference type="PANTHER" id="PTHR10668:SF103">
    <property type="entry name" value="PYRIDINE NUCLEOTIDE-DISULFIDE OXIDOREDUCTASE DOMAIN-CONTAINING PROTEIN 2"/>
    <property type="match status" value="1"/>
</dbReference>
<dbReference type="InterPro" id="IPR036188">
    <property type="entry name" value="FAD/NAD-bd_sf"/>
</dbReference>
<dbReference type="EMBL" id="JACHNF010000001">
    <property type="protein sequence ID" value="MBB5979803.1"/>
    <property type="molecule type" value="Genomic_DNA"/>
</dbReference>
<dbReference type="Pfam" id="PF01593">
    <property type="entry name" value="Amino_oxidase"/>
    <property type="match status" value="1"/>
</dbReference>
<dbReference type="GO" id="GO:0005829">
    <property type="term" value="C:cytosol"/>
    <property type="evidence" value="ECO:0007669"/>
    <property type="project" value="TreeGrafter"/>
</dbReference>
<organism evidence="5 6">
    <name type="scientific">Kribbella solani</name>
    <dbReference type="NCBI Taxonomy" id="236067"/>
    <lineage>
        <taxon>Bacteria</taxon>
        <taxon>Bacillati</taxon>
        <taxon>Actinomycetota</taxon>
        <taxon>Actinomycetes</taxon>
        <taxon>Propionibacteriales</taxon>
        <taxon>Kribbellaceae</taxon>
        <taxon>Kribbella</taxon>
    </lineage>
</organism>
<evidence type="ECO:0000256" key="1">
    <source>
        <dbReference type="ARBA" id="ARBA00037217"/>
    </source>
</evidence>
<dbReference type="SUPFAM" id="SSF51905">
    <property type="entry name" value="FAD/NAD(P)-binding domain"/>
    <property type="match status" value="1"/>
</dbReference>
<dbReference type="PANTHER" id="PTHR10668">
    <property type="entry name" value="PHYTOENE DEHYDROGENASE"/>
    <property type="match status" value="1"/>
</dbReference>
<accession>A0A841DMB5</accession>
<gene>
    <name evidence="5" type="ORF">HDA44_003144</name>
</gene>
<evidence type="ECO:0000256" key="2">
    <source>
        <dbReference type="ARBA" id="ARBA00038825"/>
    </source>
</evidence>
<comment type="function">
    <text evidence="1">Probable oxidoreductase that may play a role as regulator of mitochondrial function.</text>
</comment>
<dbReference type="Gene3D" id="3.50.50.60">
    <property type="entry name" value="FAD/NAD(P)-binding domain"/>
    <property type="match status" value="2"/>
</dbReference>
<feature type="domain" description="Amine oxidase" evidence="4">
    <location>
        <begin position="32"/>
        <end position="434"/>
    </location>
</feature>
<sequence length="531" mass="56253">MDVLGRRVPQARLAGGMKDFYDVVIVGGGHNGLVAATYLAQSGLSTLILEQRAHTGGAAVSERVFPGVDARLSRYSYLVSLLPDKIVADLGLALELRSRSVASYTPVRRSGRDLGLMVERPEGAATRESFRALTGSDTEYEAWTDFYGAVGTLAAAVAPTLLEPLQPAAELRSRVGNALWEDLVERPLGETIERRFADDTVRGVVATDSVIGTFAGLHDDSLIQNRCFLYHLIGNGTGEWRVPVGGMGAVTDALAAAARRAGAALVTNASVTSVEVDGVRGSVTWLGGDGERSVDCSWVLSNVAPSTLAELRGQTGVEKPEGSQLKINLLLRHLPALKSGDDPARAFAGTFHIDEDYPQLESAYQSALAGRLPAVPPSEVYCHSLTDPSILSPELIASGHHTLTVFGVHFPARLFASDNDSVRAEATRRVLAGLESYLAEPLDACIARDADGNPCIEAKTPYDIEESVGMPGGHIFHGDLQWPWATTPADAGRWGTETDTANLLRCGSGAHRGGAVSGLGGHNAAMTILTR</sequence>